<keyword evidence="13" id="KW-1185">Reference proteome</keyword>
<dbReference type="InterPro" id="IPR023298">
    <property type="entry name" value="ATPase_P-typ_TM_dom_sf"/>
</dbReference>
<keyword evidence="3 10" id="KW-0812">Transmembrane</keyword>
<protein>
    <submittedName>
        <fullName evidence="12">Copper-transporting ATPase</fullName>
    </submittedName>
</protein>
<evidence type="ECO:0000256" key="7">
    <source>
        <dbReference type="ARBA" id="ARBA00023136"/>
    </source>
</evidence>
<feature type="region of interest" description="Disordered" evidence="9">
    <location>
        <begin position="813"/>
        <end position="858"/>
    </location>
</feature>
<feature type="region of interest" description="Disordered" evidence="9">
    <location>
        <begin position="1032"/>
        <end position="1658"/>
    </location>
</feature>
<keyword evidence="4" id="KW-0479">Metal-binding</keyword>
<keyword evidence="7 10" id="KW-0472">Membrane</keyword>
<dbReference type="SFLD" id="SFLDS00003">
    <property type="entry name" value="Haloacid_Dehalogenase"/>
    <property type="match status" value="1"/>
</dbReference>
<sequence>MAKLSLTINNVDDNFKRKIKKAKFEGVEDLKLKNRKLTISYNPKVVDSYGVIERIKHLDINGDILKDDTDISSKKGSSFIFSMYKEEIEEENVVKKTNIFDNNENMQNIHNNMDNNNNDNNNLYGVNDRDNYDKMNYNDNNEDNNFDQIYDINNRVNNYSYPNGEDLYEQLDNAYDNKNYEENYQNYEVSSQNYKENYQSYQVSSQTYKDNYQNYKDNYQNYKENYQNYKDNYQNHDENYKPHGEDYQNCNVSEKNENINSNYNSTNNKGDLYDINYYPNQVEKVEESEGVEENRKSSKFSVLNLFNNIKKAKDKKKMKKEVKKDYLNEDYNNLDKSILLSNDMYKDVENKTYNNSNDIYNSNNNYYYDYNEDKLKKKNFNFRDYESYRDKQNIYICELKIYNMTCDNCGKKIINFLKDKKLILEGNSYATENKIKLKIDISSDIIPCNNNVKMFVNTIMNEIKESGFNNDLLDLYKDDKNRCNLSEITLYIYRDDIIKSYTLLKDIKGISNVEYDLKKEYIYFLYDPELVGIRYILEILKKKKNVDAYYDEDKEKYFRSSQNNETNNTWKLIELSICIFISIIIIVLNNYQMNMGSMNSFYSYTKNIFNNSNKINKDNIKHPSIYNNIGKGTIVDQPTLDIYFEKVKNQEMLNEYINKNRRRDGKGTFFINSNFKFNKKNKDSDVNRKLVNDNIKKGQILSDKEDQSMEYNNTVNMVSEQVNTSHYNNQEDHKDYPLDNGNNVSKYIEHTNSENMRKNYLLNEKDDDDDNNKEQNLNNNNCKKDNFNNGYNKDDYYDEEHYDLIPIDDFKKSDISEKHPDNKKGDNTKNAYSRFRKHDNTNIKNKNNKNDSDGIKEDNNIDGIYILKQKDNKREIIKGDEENKDNFTLKGKERNDEKVETEMSDNFLNNEEKSDNNTSNEKNDKYYNYLKKKEKKHDSSNDEYNTNDKFLEKKERKEENNVDSENMESVGILKKKENNVDSENMESVGILKKKENNVDSEDKESASLLKKNDEKVIENTNDANNIGDIVLKKREKNEENNENSENMENVSLLKKKENEDNENTNDVNNVGDIILKKKQRKDDIKENGENMEGASLLKKKEKKDDNKENGENMEGASLLKKKEKKDDNKENGENMEGASLLKKKEKKDDNKENGENMEGASLLKKKEKKENENMNDENNVGDMVLKKKEKKDNENMNDENNVGDIVLKKNERKDDNKENGENMESASLLKKKEKKDNENMNDENNVGDMVLKKKEKKDDNKENGENVEGASLLKKKEKKENENMNDENNVGDMVLKKKEKKDNENTNDANNVGDIVLKKKERKEENNEDKENKDNKNTNEGNNESDHFLNIKEKKNDNNEDSENMESASLLKKKETKDNENMNDENNESDHFLNKKEKKNDNNEDSENMESASLLKKKEKKDNENMNDENNESDHFLKKKEEEYNNSPNEKNEENENFLKKKENADNKNTNSQDKQNVILVKNKKKKDDKNSKEENDESDNFLKKKVKTEDKNTNDQHKQDDIFLKNKQNEHVKSSHGQDNQNDDTFLKKKKIKDENDNSKEGENVSVLMLCKKEDGNKSTNKKCDTNNSNATIDEGKLLVSKEGDDKDNHDVKHSKNEQNENNSYDETEEDNFLMKKKKKKDENNTKDEKENIDVRKNKNIEINNEENNDTYKNEKNFMNKNNTYNNSHKNEENEESHFSFNTLFYKLANYSIYLDMNKKIVQSSSLRLFFIFVLSSFIYIYYGFSFVMNGYKNLKNNMINMNVLISISSSFSYFYSLLLLLFCLIFSIDINGIPLYFDSSALLICIMKFGCEIENFLVSFSKKKMEDLYESTAKNVYILEKKNRYNQEEEGKFNSNIKIKSMSNISKVYGKDNNSNSIIANNQKNSNDIVQSVGKEIIKVDTLKSNLSFSTSSFFLSNQFLYEDEEINKILSEDMDININDYNINSYPVQFIQKNDILIFYEGATLLIDGIKINKGISCVDESMISGEKNAIKKYKGDKVYAGSKCVEGVVIIYVKDISKGNYIEYVKKTLDEINCKKTNLQLYADKIASIFIPFILILCIVVFFIWFILTFFDIVNIRKENYFKLNRFLSCVFFSVHFSLSILCVACPCAVGLASPLSIAISSYICSSIGIIIKNINIFEIFLECKHFIFDKTGTLTVGKPVVNKIYISNNIDLFIDQLLKNKSRNNLSVSFNDNKNSNMPALDRVKNDEKKAKKMNNNMKENLNNLYSTVYSINDQPSNGYHRYVDNFDEQGLEVDKNMMKNNTLNFVEKFSCSNKNVSFYSFTTEKEYFKIEIKKTSRNKDKVKKKKKNIKNETRNNYDGSSLNGDKNYEDDQNDKNVSNSCMNENKSILNSIVSFITDNNKKNKYNKILDNTLKEHFINNSDNYFSSNDDSYYSETTSNENEYNKYNNIRGSNNIMDGKDNLENMSSPLEEENSYMEKSSNWLYLFLSLSLNIEKYSNHLFATSINTYINNNFSINEVFDVNNLKNEKNQGISCIINDLTITIGTLFFCYTKYKNIYCNKVPIVEEKLTVKSMERHIYSCDCNVHKTYQYLYSYSNSKKNESNNIIFMCIEGIVVGFYTLVDNIKPEVFELINFLKREKKNVYVCTGDNYMNALYISKILGIRKENVSSNTLPLEKVQFVKKVQSMNDGKVCMIGDGINDCFALKTADLGLSLCTRTNVVMDSADACIVDNNINVIIKLFEISRKTLLVIKFNFLFSFFINIFFILLASGAFYSLNYVFSPFLFTFLMFCSSIIVILSSLSLKLLLKDI</sequence>
<dbReference type="InterPro" id="IPR018303">
    <property type="entry name" value="ATPase_P-typ_P_site"/>
</dbReference>
<dbReference type="InterPro" id="IPR008250">
    <property type="entry name" value="ATPase_P-typ_transduc_dom_A_sf"/>
</dbReference>
<feature type="transmembrane region" description="Helical" evidence="10">
    <location>
        <begin position="2053"/>
        <end position="2079"/>
    </location>
</feature>
<dbReference type="InterPro" id="IPR001757">
    <property type="entry name" value="P_typ_ATPase"/>
</dbReference>
<feature type="region of interest" description="Disordered" evidence="9">
    <location>
        <begin position="763"/>
        <end position="789"/>
    </location>
</feature>
<feature type="compositionally biased region" description="Basic and acidic residues" evidence="9">
    <location>
        <begin position="813"/>
        <end position="827"/>
    </location>
</feature>
<dbReference type="SUPFAM" id="SSF81653">
    <property type="entry name" value="Calcium ATPase, transduction domain A"/>
    <property type="match status" value="1"/>
</dbReference>
<dbReference type="SFLD" id="SFLDG00002">
    <property type="entry name" value="C1.7:_P-type_atpase_like"/>
    <property type="match status" value="1"/>
</dbReference>
<evidence type="ECO:0000256" key="10">
    <source>
        <dbReference type="SAM" id="Phobius"/>
    </source>
</evidence>
<keyword evidence="6 10" id="KW-1133">Transmembrane helix</keyword>
<dbReference type="PANTHER" id="PTHR43520:SF8">
    <property type="entry name" value="P-TYPE CU(+) TRANSPORTER"/>
    <property type="match status" value="1"/>
</dbReference>
<evidence type="ECO:0000256" key="2">
    <source>
        <dbReference type="ARBA" id="ARBA00006024"/>
    </source>
</evidence>
<feature type="region of interest" description="Disordered" evidence="9">
    <location>
        <begin position="2305"/>
        <end position="2347"/>
    </location>
</feature>
<dbReference type="PROSITE" id="PS00154">
    <property type="entry name" value="ATPASE_E1_E2"/>
    <property type="match status" value="1"/>
</dbReference>
<evidence type="ECO:0000256" key="5">
    <source>
        <dbReference type="ARBA" id="ARBA00022967"/>
    </source>
</evidence>
<feature type="compositionally biased region" description="Basic and acidic residues" evidence="9">
    <location>
        <begin position="1432"/>
        <end position="1443"/>
    </location>
</feature>
<dbReference type="InterPro" id="IPR036412">
    <property type="entry name" value="HAD-like_sf"/>
</dbReference>
<dbReference type="Proteomes" id="UP000831156">
    <property type="component" value="Chromosome 9"/>
</dbReference>
<proteinExistence type="inferred from homology"/>
<dbReference type="InterPro" id="IPR059000">
    <property type="entry name" value="ATPase_P-type_domA"/>
</dbReference>
<dbReference type="SFLD" id="SFLDF00027">
    <property type="entry name" value="p-type_atpase"/>
    <property type="match status" value="1"/>
</dbReference>
<feature type="transmembrane region" description="Helical" evidence="10">
    <location>
        <begin position="2747"/>
        <end position="2772"/>
    </location>
</feature>
<feature type="compositionally biased region" description="Basic and acidic residues" evidence="9">
    <location>
        <begin position="1508"/>
        <end position="1534"/>
    </location>
</feature>
<feature type="compositionally biased region" description="Basic and acidic residues" evidence="9">
    <location>
        <begin position="1642"/>
        <end position="1658"/>
    </location>
</feature>
<feature type="transmembrane region" description="Helical" evidence="10">
    <location>
        <begin position="1766"/>
        <end position="1788"/>
    </location>
</feature>
<dbReference type="Gene3D" id="1.20.1110.10">
    <property type="entry name" value="Calcium-transporting ATPase, transmembrane domain"/>
    <property type="match status" value="1"/>
</dbReference>
<dbReference type="Gene3D" id="3.40.50.1000">
    <property type="entry name" value="HAD superfamily/HAD-like"/>
    <property type="match status" value="2"/>
</dbReference>
<comment type="subcellular location">
    <subcellularLocation>
        <location evidence="1">Endomembrane system</location>
        <topology evidence="1">Multi-pass membrane protein</topology>
    </subcellularLocation>
</comment>
<dbReference type="Pfam" id="PF00702">
    <property type="entry name" value="Hydrolase"/>
    <property type="match status" value="1"/>
</dbReference>
<dbReference type="SUPFAM" id="SSF56784">
    <property type="entry name" value="HAD-like"/>
    <property type="match status" value="1"/>
</dbReference>
<feature type="compositionally biased region" description="Basic and acidic residues" evidence="9">
    <location>
        <begin position="1595"/>
        <end position="1620"/>
    </location>
</feature>
<feature type="compositionally biased region" description="Basic and acidic residues" evidence="9">
    <location>
        <begin position="1572"/>
        <end position="1586"/>
    </location>
</feature>
<organism evidence="12 13">
    <name type="scientific">Plasmodium gaboni</name>
    <dbReference type="NCBI Taxonomy" id="647221"/>
    <lineage>
        <taxon>Eukaryota</taxon>
        <taxon>Sar</taxon>
        <taxon>Alveolata</taxon>
        <taxon>Apicomplexa</taxon>
        <taxon>Aconoidasida</taxon>
        <taxon>Haemosporida</taxon>
        <taxon>Plasmodiidae</taxon>
        <taxon>Plasmodium</taxon>
        <taxon>Plasmodium (Laverania)</taxon>
    </lineage>
</organism>
<evidence type="ECO:0000256" key="3">
    <source>
        <dbReference type="ARBA" id="ARBA00022692"/>
    </source>
</evidence>
<feature type="compositionally biased region" description="Basic and acidic residues" evidence="9">
    <location>
        <begin position="1316"/>
        <end position="1337"/>
    </location>
</feature>
<evidence type="ECO:0000256" key="1">
    <source>
        <dbReference type="ARBA" id="ARBA00004127"/>
    </source>
</evidence>
<dbReference type="NCBIfam" id="TIGR01494">
    <property type="entry name" value="ATPase_P-type"/>
    <property type="match status" value="2"/>
</dbReference>
<evidence type="ECO:0000259" key="11">
    <source>
        <dbReference type="Pfam" id="PF00122"/>
    </source>
</evidence>
<feature type="compositionally biased region" description="Basic and acidic residues" evidence="9">
    <location>
        <begin position="848"/>
        <end position="858"/>
    </location>
</feature>
<feature type="compositionally biased region" description="Basic and acidic residues" evidence="9">
    <location>
        <begin position="1294"/>
        <end position="1304"/>
    </location>
</feature>
<feature type="compositionally biased region" description="Polar residues" evidence="9">
    <location>
        <begin position="1536"/>
        <end position="1545"/>
    </location>
</feature>
<comment type="similarity">
    <text evidence="2">Belongs to the cation transport ATPase (P-type) (TC 3.A.3) family. Type IB subfamily.</text>
</comment>
<keyword evidence="5" id="KW-1278">Translocase</keyword>
<feature type="compositionally biased region" description="Basic and acidic residues" evidence="9">
    <location>
        <begin position="1344"/>
        <end position="1358"/>
    </location>
</feature>
<feature type="transmembrane region" description="Helical" evidence="10">
    <location>
        <begin position="2718"/>
        <end position="2741"/>
    </location>
</feature>
<keyword evidence="8" id="KW-0175">Coiled coil</keyword>
<dbReference type="PANTHER" id="PTHR43520">
    <property type="entry name" value="ATP7, ISOFORM B"/>
    <property type="match status" value="1"/>
</dbReference>
<feature type="compositionally biased region" description="Basic and acidic residues" evidence="9">
    <location>
        <begin position="1388"/>
        <end position="1402"/>
    </location>
</feature>
<gene>
    <name evidence="12" type="ORF">PGABG01_0902300</name>
</gene>
<dbReference type="Gene3D" id="2.70.150.10">
    <property type="entry name" value="Calcium-transporting ATPase, cytoplasmic transduction domain A"/>
    <property type="match status" value="1"/>
</dbReference>
<dbReference type="Pfam" id="PF00122">
    <property type="entry name" value="E1-E2_ATPase"/>
    <property type="match status" value="1"/>
</dbReference>
<feature type="coiled-coil region" evidence="8">
    <location>
        <begin position="177"/>
        <end position="239"/>
    </location>
</feature>
<dbReference type="InterPro" id="IPR044492">
    <property type="entry name" value="P_typ_ATPase_HD_dom"/>
</dbReference>
<feature type="compositionally biased region" description="Polar residues" evidence="9">
    <location>
        <begin position="1467"/>
        <end position="1476"/>
    </location>
</feature>
<evidence type="ECO:0000313" key="13">
    <source>
        <dbReference type="Proteomes" id="UP000831156"/>
    </source>
</evidence>
<accession>A0ABY1ULL1</accession>
<evidence type="ECO:0000256" key="4">
    <source>
        <dbReference type="ARBA" id="ARBA00022723"/>
    </source>
</evidence>
<feature type="compositionally biased region" description="Basic and acidic residues" evidence="9">
    <location>
        <begin position="1553"/>
        <end position="1564"/>
    </location>
</feature>
<dbReference type="InterPro" id="IPR023214">
    <property type="entry name" value="HAD_sf"/>
</dbReference>
<feature type="region of interest" description="Disordered" evidence="9">
    <location>
        <begin position="886"/>
        <end position="977"/>
    </location>
</feature>
<feature type="compositionally biased region" description="Basic and acidic residues" evidence="9">
    <location>
        <begin position="1250"/>
        <end position="1264"/>
    </location>
</feature>
<feature type="compositionally biased region" description="Basic and acidic residues" evidence="9">
    <location>
        <begin position="886"/>
        <end position="901"/>
    </location>
</feature>
<dbReference type="PRINTS" id="PR00119">
    <property type="entry name" value="CATATPASE"/>
</dbReference>
<feature type="compositionally biased region" description="Basic and acidic residues" evidence="9">
    <location>
        <begin position="910"/>
        <end position="925"/>
    </location>
</feature>
<evidence type="ECO:0000256" key="8">
    <source>
        <dbReference type="SAM" id="Coils"/>
    </source>
</evidence>
<feature type="compositionally biased region" description="Basic and acidic residues" evidence="9">
    <location>
        <begin position="1450"/>
        <end position="1466"/>
    </location>
</feature>
<dbReference type="InterPro" id="IPR023299">
    <property type="entry name" value="ATPase_P-typ_cyto_dom_N"/>
</dbReference>
<feature type="domain" description="P-type ATPase A" evidence="11">
    <location>
        <begin position="1942"/>
        <end position="2029"/>
    </location>
</feature>
<name>A0ABY1ULL1_9APIC</name>
<dbReference type="SUPFAM" id="SSF81665">
    <property type="entry name" value="Calcium ATPase, transmembrane domain M"/>
    <property type="match status" value="1"/>
</dbReference>
<evidence type="ECO:0000256" key="9">
    <source>
        <dbReference type="SAM" id="MobiDB-lite"/>
    </source>
</evidence>
<evidence type="ECO:0000256" key="6">
    <source>
        <dbReference type="ARBA" id="ARBA00022989"/>
    </source>
</evidence>
<feature type="transmembrane region" description="Helical" evidence="10">
    <location>
        <begin position="2091"/>
        <end position="2116"/>
    </location>
</feature>
<dbReference type="Gene3D" id="3.40.1110.10">
    <property type="entry name" value="Calcium-transporting ATPase, cytoplasmic domain N"/>
    <property type="match status" value="2"/>
</dbReference>
<dbReference type="EMBL" id="LT969432">
    <property type="protein sequence ID" value="SOV13880.1"/>
    <property type="molecule type" value="Genomic_DNA"/>
</dbReference>
<feature type="compositionally biased region" description="Basic and acidic residues" evidence="9">
    <location>
        <begin position="1206"/>
        <end position="1220"/>
    </location>
</feature>
<reference evidence="12" key="1">
    <citation type="submission" date="2016-09" db="EMBL/GenBank/DDBJ databases">
        <authorList>
            <consortium name="Pathogen Informatics"/>
            <person name="Sun Q."/>
            <person name="Inoue M."/>
        </authorList>
    </citation>
    <scope>NUCLEOTIDE SEQUENCE</scope>
</reference>
<feature type="compositionally biased region" description="Basic and acidic residues" evidence="9">
    <location>
        <begin position="1184"/>
        <end position="1194"/>
    </location>
</feature>
<feature type="transmembrane region" description="Helical" evidence="10">
    <location>
        <begin position="1728"/>
        <end position="1746"/>
    </location>
</feature>
<feature type="compositionally biased region" description="Basic and acidic residues" evidence="9">
    <location>
        <begin position="949"/>
        <end position="960"/>
    </location>
</feature>
<evidence type="ECO:0000313" key="12">
    <source>
        <dbReference type="EMBL" id="SOV13880.1"/>
    </source>
</evidence>